<dbReference type="RefSeq" id="WP_074490490.1">
    <property type="nucleotide sequence ID" value="NZ_FPAM01000020.1"/>
</dbReference>
<name>A0A1Q6A1R9_9SPHI</name>
<dbReference type="Proteomes" id="UP000186720">
    <property type="component" value="Unassembled WGS sequence"/>
</dbReference>
<dbReference type="EMBL" id="MPPL01000001">
    <property type="protein sequence ID" value="OKS87959.1"/>
    <property type="molecule type" value="Genomic_DNA"/>
</dbReference>
<proteinExistence type="predicted"/>
<reference evidence="1 2" key="1">
    <citation type="submission" date="2016-11" db="EMBL/GenBank/DDBJ databases">
        <title>Whole Genome Sequencing of Mucilaginibacter polytrichastri RG4-7(T) isolated from the moss sample.</title>
        <authorList>
            <person name="Li Y."/>
        </authorList>
    </citation>
    <scope>NUCLEOTIDE SEQUENCE [LARGE SCALE GENOMIC DNA]</scope>
    <source>
        <strain evidence="1 2">RG4-7</strain>
    </source>
</reference>
<organism evidence="1 2">
    <name type="scientific">Mucilaginibacter polytrichastri</name>
    <dbReference type="NCBI Taxonomy" id="1302689"/>
    <lineage>
        <taxon>Bacteria</taxon>
        <taxon>Pseudomonadati</taxon>
        <taxon>Bacteroidota</taxon>
        <taxon>Sphingobacteriia</taxon>
        <taxon>Sphingobacteriales</taxon>
        <taxon>Sphingobacteriaceae</taxon>
        <taxon>Mucilaginibacter</taxon>
    </lineage>
</organism>
<dbReference type="OrthoDB" id="956632at2"/>
<dbReference type="PROSITE" id="PS51257">
    <property type="entry name" value="PROKAR_LIPOPROTEIN"/>
    <property type="match status" value="1"/>
</dbReference>
<dbReference type="STRING" id="1302689.RG47T_3423"/>
<keyword evidence="2" id="KW-1185">Reference proteome</keyword>
<evidence type="ECO:0000313" key="2">
    <source>
        <dbReference type="Proteomes" id="UP000186720"/>
    </source>
</evidence>
<evidence type="ECO:0008006" key="3">
    <source>
        <dbReference type="Google" id="ProtNLM"/>
    </source>
</evidence>
<gene>
    <name evidence="1" type="ORF">RG47T_3423</name>
</gene>
<sequence>MKIFSIISAALLMACHTQKPMVPTQGIAGYVYRETGNQMPSPNRAPRKPKGIKCDLYIYQPTTLKQTTGDATVFTAVSTKLITIAHTDSAGHYSLNLPVGKYSVFIRTDKGTFFADESDGEGILNPVEVMVNKVTDRNFKLRIGAVY</sequence>
<protein>
    <recommendedName>
        <fullName evidence="3">Carboxypeptidase regulatory-like domain-containing protein</fullName>
    </recommendedName>
</protein>
<evidence type="ECO:0000313" key="1">
    <source>
        <dbReference type="EMBL" id="OKS87959.1"/>
    </source>
</evidence>
<dbReference type="AlphaFoldDB" id="A0A1Q6A1R9"/>
<comment type="caution">
    <text evidence="1">The sequence shown here is derived from an EMBL/GenBank/DDBJ whole genome shotgun (WGS) entry which is preliminary data.</text>
</comment>
<accession>A0A1Q6A1R9</accession>